<evidence type="ECO:0000256" key="6">
    <source>
        <dbReference type="ARBA" id="ARBA00022793"/>
    </source>
</evidence>
<evidence type="ECO:0000256" key="9">
    <source>
        <dbReference type="PIRNR" id="PIRNR001332"/>
    </source>
</evidence>
<dbReference type="KEGG" id="muc:MuYL_1053"/>
<dbReference type="EC" id="4.1.1.5" evidence="4 9"/>
<dbReference type="AlphaFoldDB" id="A0A223NSX3"/>
<dbReference type="PANTHER" id="PTHR35524">
    <property type="entry name" value="ALPHA-ACETOLACTATE DECARBOXYLASE"/>
    <property type="match status" value="1"/>
</dbReference>
<evidence type="ECO:0000256" key="5">
    <source>
        <dbReference type="ARBA" id="ARBA00020164"/>
    </source>
</evidence>
<protein>
    <recommendedName>
        <fullName evidence="5 9">Alpha-acetolactate decarboxylase</fullName>
        <ecNumber evidence="4 9">4.1.1.5</ecNumber>
    </recommendedName>
</protein>
<dbReference type="PIRSF" id="PIRSF001332">
    <property type="entry name" value="Acetolac_decarb"/>
    <property type="match status" value="1"/>
</dbReference>
<organism evidence="10 11">
    <name type="scientific">Mucilaginibacter xinganensis</name>
    <dbReference type="NCBI Taxonomy" id="1234841"/>
    <lineage>
        <taxon>Bacteria</taxon>
        <taxon>Pseudomonadati</taxon>
        <taxon>Bacteroidota</taxon>
        <taxon>Sphingobacteriia</taxon>
        <taxon>Sphingobacteriales</taxon>
        <taxon>Sphingobacteriaceae</taxon>
        <taxon>Mucilaginibacter</taxon>
    </lineage>
</organism>
<dbReference type="Proteomes" id="UP000215002">
    <property type="component" value="Chromosome"/>
</dbReference>
<gene>
    <name evidence="10" type="ORF">MuYL_1053</name>
</gene>
<evidence type="ECO:0000313" key="10">
    <source>
        <dbReference type="EMBL" id="ASU32953.1"/>
    </source>
</evidence>
<comment type="catalytic activity">
    <reaction evidence="1 9">
        <text>(2S)-2-acetolactate + H(+) = (R)-acetoin + CO2</text>
        <dbReference type="Rhea" id="RHEA:21580"/>
        <dbReference type="ChEBI" id="CHEBI:15378"/>
        <dbReference type="ChEBI" id="CHEBI:15686"/>
        <dbReference type="ChEBI" id="CHEBI:16526"/>
        <dbReference type="ChEBI" id="CHEBI:58476"/>
        <dbReference type="EC" id="4.1.1.5"/>
    </reaction>
</comment>
<dbReference type="EMBL" id="CP022743">
    <property type="protein sequence ID" value="ASU32953.1"/>
    <property type="molecule type" value="Genomic_DNA"/>
</dbReference>
<dbReference type="Gene3D" id="3.30.1330.80">
    <property type="entry name" value="Hypothetical protein, similar to alpha- acetolactate decarboxylase, domain 2"/>
    <property type="match status" value="2"/>
</dbReference>
<dbReference type="Pfam" id="PF03306">
    <property type="entry name" value="AAL_decarboxy"/>
    <property type="match status" value="1"/>
</dbReference>
<keyword evidence="6 9" id="KW-0210">Decarboxylase</keyword>
<sequence>MQRKTLSPPSIPIMRSLIKYFLLSILFSFITNLSATAQKNTHNLFSAGYASAFIGGLYDAWYPYKSLHLHGDFGLGAPAMLDGELIMLNGKLYKTQYTGKTSRLSDTEKTPYAIVCFFKANRVYKPNRQLSKAELYKYLDSVLINQNGIYAVHINGDFKYIKTRAFPPVVQKPYLPLAAMLDRQHFFEFNTIKGDLVGYKLPVFMEGAHISGYHFHFLSDDKAAGGHIIDLIANDITIEVDTLSSYTMELPQTPDFNNFDFRKDRKEEIKSVENGKKQ</sequence>
<comment type="similarity">
    <text evidence="3 9">Belongs to the alpha-acetolactate decarboxylase family.</text>
</comment>
<comment type="pathway">
    <text evidence="2 9">Polyol metabolism; (R,R)-butane-2,3-diol biosynthesis; (R,R)-butane-2,3-diol from pyruvate: step 2/3.</text>
</comment>
<name>A0A223NSX3_9SPHI</name>
<accession>A0A223NSX3</accession>
<dbReference type="GO" id="GO:0047605">
    <property type="term" value="F:acetolactate decarboxylase activity"/>
    <property type="evidence" value="ECO:0007669"/>
    <property type="project" value="UniProtKB-UniRule"/>
</dbReference>
<reference evidence="10 11" key="1">
    <citation type="submission" date="2017-08" db="EMBL/GenBank/DDBJ databases">
        <title>Complete genome sequence of Mucilaginibacter sp. strain BJC16-A31.</title>
        <authorList>
            <consortium name="Henan University of Science and Technology"/>
            <person name="You X."/>
        </authorList>
    </citation>
    <scope>NUCLEOTIDE SEQUENCE [LARGE SCALE GENOMIC DNA]</scope>
    <source>
        <strain evidence="10 11">BJC16-A31</strain>
    </source>
</reference>
<keyword evidence="11" id="KW-1185">Reference proteome</keyword>
<dbReference type="InterPro" id="IPR005128">
    <property type="entry name" value="Acetolactate_a_deCO2ase"/>
</dbReference>
<evidence type="ECO:0000256" key="1">
    <source>
        <dbReference type="ARBA" id="ARBA00001784"/>
    </source>
</evidence>
<evidence type="ECO:0000256" key="2">
    <source>
        <dbReference type="ARBA" id="ARBA00005170"/>
    </source>
</evidence>
<evidence type="ECO:0000256" key="4">
    <source>
        <dbReference type="ARBA" id="ARBA00013204"/>
    </source>
</evidence>
<keyword evidence="8 9" id="KW-0456">Lyase</keyword>
<evidence type="ECO:0000256" key="8">
    <source>
        <dbReference type="ARBA" id="ARBA00023239"/>
    </source>
</evidence>
<evidence type="ECO:0000256" key="3">
    <source>
        <dbReference type="ARBA" id="ARBA00007106"/>
    </source>
</evidence>
<proteinExistence type="inferred from homology"/>
<dbReference type="NCBIfam" id="TIGR01252">
    <property type="entry name" value="acetolac_decarb"/>
    <property type="match status" value="1"/>
</dbReference>
<dbReference type="CDD" id="cd17299">
    <property type="entry name" value="acetolactate_decarboxylase"/>
    <property type="match status" value="1"/>
</dbReference>
<keyword evidence="7 9" id="KW-0005">Acetoin biosynthesis</keyword>
<dbReference type="GO" id="GO:0045151">
    <property type="term" value="P:acetoin biosynthetic process"/>
    <property type="evidence" value="ECO:0007669"/>
    <property type="project" value="UniProtKB-UniRule"/>
</dbReference>
<evidence type="ECO:0000256" key="7">
    <source>
        <dbReference type="ARBA" id="ARBA00023061"/>
    </source>
</evidence>
<dbReference type="UniPathway" id="UPA00626">
    <property type="reaction ID" value="UER00678"/>
</dbReference>
<dbReference type="SUPFAM" id="SSF117856">
    <property type="entry name" value="AF0104/ALDC/Ptd012-like"/>
    <property type="match status" value="1"/>
</dbReference>
<dbReference type="PANTHER" id="PTHR35524:SF1">
    <property type="entry name" value="ALPHA-ACETOLACTATE DECARBOXYLASE"/>
    <property type="match status" value="1"/>
</dbReference>
<evidence type="ECO:0000313" key="11">
    <source>
        <dbReference type="Proteomes" id="UP000215002"/>
    </source>
</evidence>